<keyword evidence="7 11" id="KW-0256">Endoplasmic reticulum</keyword>
<evidence type="ECO:0000256" key="4">
    <source>
        <dbReference type="ARBA" id="ARBA00011335"/>
    </source>
</evidence>
<dbReference type="GO" id="GO:0004577">
    <property type="term" value="F:N-acetylglucosaminyldiphosphodolichol N-acetylglucosaminyltransferase activity"/>
    <property type="evidence" value="ECO:0007669"/>
    <property type="project" value="TreeGrafter"/>
</dbReference>
<dbReference type="AlphaFoldDB" id="K5VSE1"/>
<evidence type="ECO:0000256" key="2">
    <source>
        <dbReference type="ARBA" id="ARBA00004590"/>
    </source>
</evidence>
<dbReference type="GeneID" id="18907970"/>
<dbReference type="GO" id="GO:0006488">
    <property type="term" value="P:dolichol-linked oligosaccharide biosynthetic process"/>
    <property type="evidence" value="ECO:0007669"/>
    <property type="project" value="InterPro"/>
</dbReference>
<dbReference type="Gene3D" id="3.40.50.2000">
    <property type="entry name" value="Glycogen Phosphorylase B"/>
    <property type="match status" value="1"/>
</dbReference>
<dbReference type="PANTHER" id="PTHR12154">
    <property type="entry name" value="GLYCOSYL TRANSFERASE-RELATED"/>
    <property type="match status" value="1"/>
</dbReference>
<dbReference type="RefSeq" id="XP_007397092.1">
    <property type="nucleotide sequence ID" value="XM_007397030.1"/>
</dbReference>
<evidence type="ECO:0000256" key="11">
    <source>
        <dbReference type="RuleBase" id="RU362127"/>
    </source>
</evidence>
<sequence>MPYALPLVLLLLAVISMRLYAVLPRVNRAKRAARSRSEACTLAVFLGSGGHTSEALVLLSALDFDRYCPRKYFVSQGDILSAKKAITLESERASGPASYTIITIPRARRVHQSLLTTPLSSAISLMACIYHATISPLLSGKPFADVLLVNGPGTCVMLCLAVYLNKFLGLPSSKLIYVESYARVNRLSLSGKILKPFVDKCAPL</sequence>
<evidence type="ECO:0000256" key="5">
    <source>
        <dbReference type="ARBA" id="ARBA00017467"/>
    </source>
</evidence>
<dbReference type="HOGENOM" id="CLU_064541_2_0_1"/>
<evidence type="ECO:0000256" key="10">
    <source>
        <dbReference type="ARBA" id="ARBA00032062"/>
    </source>
</evidence>
<name>K5VSE1_PHACS</name>
<evidence type="ECO:0000256" key="9">
    <source>
        <dbReference type="ARBA" id="ARBA00023136"/>
    </source>
</evidence>
<evidence type="ECO:0000313" key="12">
    <source>
        <dbReference type="EMBL" id="EKM54398.1"/>
    </source>
</evidence>
<keyword evidence="6 11" id="KW-0812">Transmembrane</keyword>
<accession>K5VSE1</accession>
<dbReference type="OrthoDB" id="17098at2759"/>
<evidence type="ECO:0000313" key="13">
    <source>
        <dbReference type="Proteomes" id="UP000008370"/>
    </source>
</evidence>
<comment type="subunit">
    <text evidence="4 11">Heterodimer with ALG13 to form a functional enzyme.</text>
</comment>
<dbReference type="InterPro" id="IPR013969">
    <property type="entry name" value="Oligosacch_biosynth_Alg14"/>
</dbReference>
<keyword evidence="13" id="KW-1185">Reference proteome</keyword>
<keyword evidence="12" id="KW-0808">Transferase</keyword>
<keyword evidence="8 11" id="KW-1133">Transmembrane helix</keyword>
<dbReference type="EMBL" id="JH930473">
    <property type="protein sequence ID" value="EKM54398.1"/>
    <property type="molecule type" value="Genomic_DNA"/>
</dbReference>
<dbReference type="GO" id="GO:0043541">
    <property type="term" value="C:UDP-N-acetylglucosamine transferase complex"/>
    <property type="evidence" value="ECO:0007669"/>
    <property type="project" value="TreeGrafter"/>
</dbReference>
<dbReference type="Pfam" id="PF08660">
    <property type="entry name" value="Alg14"/>
    <property type="match status" value="1"/>
</dbReference>
<comment type="caution">
    <text evidence="11">Lacks conserved residue(s) required for the propagation of feature annotation.</text>
</comment>
<gene>
    <name evidence="11" type="primary">ALG14</name>
    <name evidence="12" type="ORF">PHACADRAFT_123422</name>
</gene>
<protein>
    <recommendedName>
        <fullName evidence="5 11">UDP-N-acetylglucosamine transferase subunit ALG14</fullName>
    </recommendedName>
    <alternativeName>
        <fullName evidence="10 11">Asparagine-linked glycosylation protein 14</fullName>
    </alternativeName>
</protein>
<dbReference type="Proteomes" id="UP000008370">
    <property type="component" value="Unassembled WGS sequence"/>
</dbReference>
<organism evidence="12 13">
    <name type="scientific">Phanerochaete carnosa (strain HHB-10118-sp)</name>
    <name type="common">White-rot fungus</name>
    <name type="synonym">Peniophora carnosa</name>
    <dbReference type="NCBI Taxonomy" id="650164"/>
    <lineage>
        <taxon>Eukaryota</taxon>
        <taxon>Fungi</taxon>
        <taxon>Dikarya</taxon>
        <taxon>Basidiomycota</taxon>
        <taxon>Agaricomycotina</taxon>
        <taxon>Agaricomycetes</taxon>
        <taxon>Polyporales</taxon>
        <taxon>Phanerochaetaceae</taxon>
        <taxon>Phanerochaete</taxon>
    </lineage>
</organism>
<feature type="transmembrane region" description="Helical" evidence="11">
    <location>
        <begin position="146"/>
        <end position="164"/>
    </location>
</feature>
<dbReference type="FunCoup" id="K5VSE1">
    <property type="interactions" value="124"/>
</dbReference>
<feature type="non-terminal residue" evidence="12">
    <location>
        <position position="204"/>
    </location>
</feature>
<feature type="transmembrane region" description="Helical" evidence="11">
    <location>
        <begin position="6"/>
        <end position="26"/>
    </location>
</feature>
<comment type="subcellular location">
    <subcellularLocation>
        <location evidence="1 11">Endoplasmic reticulum membrane</location>
        <topology evidence="1 11">Single-pass membrane protein</topology>
    </subcellularLocation>
    <subcellularLocation>
        <location evidence="2">Nucleus membrane</location>
        <topology evidence="2">Single-pass membrane protein</topology>
    </subcellularLocation>
</comment>
<evidence type="ECO:0000256" key="8">
    <source>
        <dbReference type="ARBA" id="ARBA00022989"/>
    </source>
</evidence>
<feature type="transmembrane region" description="Helical" evidence="11">
    <location>
        <begin position="114"/>
        <end position="134"/>
    </location>
</feature>
<dbReference type="GO" id="GO:0031965">
    <property type="term" value="C:nuclear membrane"/>
    <property type="evidence" value="ECO:0007669"/>
    <property type="project" value="UniProtKB-SubCell"/>
</dbReference>
<proteinExistence type="inferred from homology"/>
<evidence type="ECO:0000256" key="7">
    <source>
        <dbReference type="ARBA" id="ARBA00022824"/>
    </source>
</evidence>
<dbReference type="STRING" id="650164.K5VSE1"/>
<reference evidence="12 13" key="1">
    <citation type="journal article" date="2012" name="BMC Genomics">
        <title>Comparative genomics of the white-rot fungi, Phanerochaete carnosa and P. chrysosporium, to elucidate the genetic basis of the distinct wood types they colonize.</title>
        <authorList>
            <person name="Suzuki H."/>
            <person name="MacDonald J."/>
            <person name="Syed K."/>
            <person name="Salamov A."/>
            <person name="Hori C."/>
            <person name="Aerts A."/>
            <person name="Henrissat B."/>
            <person name="Wiebenga A."/>
            <person name="vanKuyk P.A."/>
            <person name="Barry K."/>
            <person name="Lindquist E."/>
            <person name="LaButti K."/>
            <person name="Lapidus A."/>
            <person name="Lucas S."/>
            <person name="Coutinho P."/>
            <person name="Gong Y."/>
            <person name="Samejima M."/>
            <person name="Mahadevan R."/>
            <person name="Abou-Zaid M."/>
            <person name="de Vries R.P."/>
            <person name="Igarashi K."/>
            <person name="Yadav J.S."/>
            <person name="Grigoriev I.V."/>
            <person name="Master E.R."/>
        </authorList>
    </citation>
    <scope>NUCLEOTIDE SEQUENCE [LARGE SCALE GENOMIC DNA]</scope>
    <source>
        <strain evidence="12 13">HHB-10118-sp</strain>
    </source>
</reference>
<dbReference type="PANTHER" id="PTHR12154:SF4">
    <property type="entry name" value="UDP-N-ACETYLGLUCOSAMINE TRANSFERASE SUBUNIT ALG14 HOMOLOG"/>
    <property type="match status" value="1"/>
</dbReference>
<dbReference type="InParanoid" id="K5VSE1"/>
<dbReference type="KEGG" id="pco:PHACADRAFT_123422"/>
<evidence type="ECO:0000256" key="1">
    <source>
        <dbReference type="ARBA" id="ARBA00004389"/>
    </source>
</evidence>
<comment type="similarity">
    <text evidence="3 11">Belongs to the ALG14 family.</text>
</comment>
<evidence type="ECO:0000256" key="6">
    <source>
        <dbReference type="ARBA" id="ARBA00022692"/>
    </source>
</evidence>
<evidence type="ECO:0000256" key="3">
    <source>
        <dbReference type="ARBA" id="ARBA00009731"/>
    </source>
</evidence>
<keyword evidence="9 11" id="KW-0472">Membrane</keyword>
<comment type="function">
    <text evidence="11">Involved in protein N-glycosylation. Essential for the second step of the dolichol-linked oligosaccharide pathway. Anchors the catalytic subunit ALG13 to the ER.</text>
</comment>